<name>A0A3Q3JNI6_MONAL</name>
<comment type="similarity">
    <text evidence="1">Belongs to the tumor necrosis factor family.</text>
</comment>
<dbReference type="Gene3D" id="2.60.120.40">
    <property type="match status" value="1"/>
</dbReference>
<dbReference type="AlphaFoldDB" id="A0A3Q3JNI6"/>
<evidence type="ECO:0000256" key="1">
    <source>
        <dbReference type="ARBA" id="ARBA00008670"/>
    </source>
</evidence>
<dbReference type="GO" id="GO:0005164">
    <property type="term" value="F:tumor necrosis factor receptor binding"/>
    <property type="evidence" value="ECO:0007669"/>
    <property type="project" value="InterPro"/>
</dbReference>
<dbReference type="Proteomes" id="UP000261600">
    <property type="component" value="Unplaced"/>
</dbReference>
<evidence type="ECO:0000313" key="4">
    <source>
        <dbReference type="Proteomes" id="UP000261600"/>
    </source>
</evidence>
<sequence>MQQLEHIPPLQLHMLLSRQIRVKFVLNRQTLKDTNLNLFSGTGEAVFEPQTNFGLSFAQNKTIPLTVVCLFDIKSVKLRSVATGNTSDGQLIKWDVMFGDNYYYNEEKRAILIHENGLYFVYIRITLSCRSEDGPEGFSVKLQRWNKGYDMIVPLTDAKDGVDCTSQRSRNVFVGQLFDLSEGDHLSVWIDQGYKLIATASAGAFCI</sequence>
<dbReference type="InterPro" id="IPR008983">
    <property type="entry name" value="Tumour_necrosis_fac-like_dom"/>
</dbReference>
<keyword evidence="4" id="KW-1185">Reference proteome</keyword>
<accession>A0A3Q3JNI6</accession>
<proteinExistence type="inferred from homology"/>
<reference evidence="3" key="1">
    <citation type="submission" date="2025-08" db="UniProtKB">
        <authorList>
            <consortium name="Ensembl"/>
        </authorList>
    </citation>
    <scope>IDENTIFICATION</scope>
</reference>
<feature type="domain" description="THD" evidence="2">
    <location>
        <begin position="97"/>
        <end position="192"/>
    </location>
</feature>
<organism evidence="3 4">
    <name type="scientific">Monopterus albus</name>
    <name type="common">Swamp eel</name>
    <dbReference type="NCBI Taxonomy" id="43700"/>
    <lineage>
        <taxon>Eukaryota</taxon>
        <taxon>Metazoa</taxon>
        <taxon>Chordata</taxon>
        <taxon>Craniata</taxon>
        <taxon>Vertebrata</taxon>
        <taxon>Euteleostomi</taxon>
        <taxon>Actinopterygii</taxon>
        <taxon>Neopterygii</taxon>
        <taxon>Teleostei</taxon>
        <taxon>Neoteleostei</taxon>
        <taxon>Acanthomorphata</taxon>
        <taxon>Anabantaria</taxon>
        <taxon>Synbranchiformes</taxon>
        <taxon>Synbranchidae</taxon>
        <taxon>Monopterus</taxon>
    </lineage>
</organism>
<dbReference type="GO" id="GO:0016020">
    <property type="term" value="C:membrane"/>
    <property type="evidence" value="ECO:0007669"/>
    <property type="project" value="InterPro"/>
</dbReference>
<dbReference type="GO" id="GO:0006955">
    <property type="term" value="P:immune response"/>
    <property type="evidence" value="ECO:0007669"/>
    <property type="project" value="InterPro"/>
</dbReference>
<dbReference type="Pfam" id="PF00229">
    <property type="entry name" value="TNF"/>
    <property type="match status" value="1"/>
</dbReference>
<dbReference type="Ensembl" id="ENSMALT00000021806.1">
    <property type="protein sequence ID" value="ENSMALP00000021389.1"/>
    <property type="gene ID" value="ENSMALG00000014968.1"/>
</dbReference>
<reference evidence="3" key="2">
    <citation type="submission" date="2025-09" db="UniProtKB">
        <authorList>
            <consortium name="Ensembl"/>
        </authorList>
    </citation>
    <scope>IDENTIFICATION</scope>
</reference>
<protein>
    <recommendedName>
        <fullName evidence="2">THD domain-containing protein</fullName>
    </recommendedName>
</protein>
<evidence type="ECO:0000313" key="3">
    <source>
        <dbReference type="Ensembl" id="ENSMALP00000021389.1"/>
    </source>
</evidence>
<evidence type="ECO:0000259" key="2">
    <source>
        <dbReference type="Pfam" id="PF00229"/>
    </source>
</evidence>
<dbReference type="InterPro" id="IPR006052">
    <property type="entry name" value="TNF_dom"/>
</dbReference>
<dbReference type="SUPFAM" id="SSF49842">
    <property type="entry name" value="TNF-like"/>
    <property type="match status" value="1"/>
</dbReference>